<keyword evidence="8" id="KW-1185">Reference proteome</keyword>
<dbReference type="InterPro" id="IPR004839">
    <property type="entry name" value="Aminotransferase_I/II_large"/>
</dbReference>
<dbReference type="EMBL" id="JAQNDK010000006">
    <property type="protein sequence ID" value="MDC0684964.1"/>
    <property type="molecule type" value="Genomic_DNA"/>
</dbReference>
<reference evidence="7 8" key="1">
    <citation type="submission" date="2023-01" db="EMBL/GenBank/DDBJ databases">
        <title>Minimal conservation of predation-associated metabolite biosynthetic gene clusters underscores biosynthetic potential of Myxococcota including descriptions for ten novel species: Archangium lansinium sp. nov., Myxococcus landrumus sp. nov., Nannocystis bai.</title>
        <authorList>
            <person name="Ahearne A."/>
            <person name="Stevens C."/>
            <person name="Dowd S."/>
        </authorList>
    </citation>
    <scope>NUCLEOTIDE SEQUENCE [LARGE SCALE GENOMIC DNA]</scope>
    <source>
        <strain evidence="7 8">WIWO2</strain>
    </source>
</reference>
<dbReference type="GO" id="GO:0008483">
    <property type="term" value="F:transaminase activity"/>
    <property type="evidence" value="ECO:0007669"/>
    <property type="project" value="UniProtKB-KW"/>
</dbReference>
<dbReference type="CDD" id="cd00609">
    <property type="entry name" value="AAT_like"/>
    <property type="match status" value="1"/>
</dbReference>
<evidence type="ECO:0000256" key="3">
    <source>
        <dbReference type="ARBA" id="ARBA00022679"/>
    </source>
</evidence>
<protein>
    <submittedName>
        <fullName evidence="7">Aminotransferase class I/II-fold pyridoxal phosphate-dependent enzyme</fullName>
    </submittedName>
</protein>
<feature type="domain" description="Aminotransferase class I/classII large" evidence="6">
    <location>
        <begin position="25"/>
        <end position="366"/>
    </location>
</feature>
<dbReference type="RefSeq" id="WP_272103085.1">
    <property type="nucleotide sequence ID" value="NZ_JAQNDK010000006.1"/>
</dbReference>
<proteinExistence type="predicted"/>
<comment type="caution">
    <text evidence="7">The sequence shown here is derived from an EMBL/GenBank/DDBJ whole genome shotgun (WGS) entry which is preliminary data.</text>
</comment>
<accession>A0ABT5CEU7</accession>
<dbReference type="InterPro" id="IPR015424">
    <property type="entry name" value="PyrdxlP-dep_Trfase"/>
</dbReference>
<keyword evidence="2 7" id="KW-0032">Aminotransferase</keyword>
<sequence length="402" mass="44446">MQPRTTASNAPIAPVRRSGAPPIDMALNHGTYCSERCADVLRRHAGNISLRSYPAGDNGDLRRALAADAGVRPENVLVANGSGPLLKTCIPFLIEREIKRSAMRTLRFLLKRTAYPIITTRLTYSKVPASGVRVGLRCELLPLCPENGFALDMNMLESRLSRQDGLVYLCNPNNPTGNVLITRQELGPLLTRFPKSLFFIDEAYVHYLEESPNTRMADLVLRHPNLMVLRSFSFAYGLASVRVGYAMGNAKVVAQMEAKMTPHRVGQLAAELAMASLQDSGHLGFVRHQTARERARLMAAIGAHRALEAYPSQTNFILCRARGAWSGAKIHDALLARGVKVKAFEPFGDERYDEYFRVTVGLPAENSCFIEQLDALMSPRRREEPSMTAAPAVRQVELSELA</sequence>
<dbReference type="Gene3D" id="3.90.1150.10">
    <property type="entry name" value="Aspartate Aminotransferase, domain 1"/>
    <property type="match status" value="1"/>
</dbReference>
<name>A0ABT5CEU7_9BACT</name>
<dbReference type="PANTHER" id="PTHR42885">
    <property type="entry name" value="HISTIDINOL-PHOSPHATE AMINOTRANSFERASE-RELATED"/>
    <property type="match status" value="1"/>
</dbReference>
<keyword evidence="3" id="KW-0808">Transferase</keyword>
<evidence type="ECO:0000256" key="2">
    <source>
        <dbReference type="ARBA" id="ARBA00022576"/>
    </source>
</evidence>
<dbReference type="PANTHER" id="PTHR42885:SF2">
    <property type="entry name" value="HISTIDINOL-PHOSPHATE AMINOTRANSFERASE"/>
    <property type="match status" value="1"/>
</dbReference>
<evidence type="ECO:0000313" key="7">
    <source>
        <dbReference type="EMBL" id="MDC0684964.1"/>
    </source>
</evidence>
<evidence type="ECO:0000256" key="4">
    <source>
        <dbReference type="ARBA" id="ARBA00022898"/>
    </source>
</evidence>
<gene>
    <name evidence="7" type="ORF">POL72_45035</name>
</gene>
<keyword evidence="4" id="KW-0663">Pyridoxal phosphate</keyword>
<feature type="region of interest" description="Disordered" evidence="5">
    <location>
        <begin position="1"/>
        <end position="21"/>
    </location>
</feature>
<evidence type="ECO:0000313" key="8">
    <source>
        <dbReference type="Proteomes" id="UP001217485"/>
    </source>
</evidence>
<evidence type="ECO:0000256" key="5">
    <source>
        <dbReference type="SAM" id="MobiDB-lite"/>
    </source>
</evidence>
<dbReference type="Pfam" id="PF00155">
    <property type="entry name" value="Aminotran_1_2"/>
    <property type="match status" value="1"/>
</dbReference>
<dbReference type="SUPFAM" id="SSF53383">
    <property type="entry name" value="PLP-dependent transferases"/>
    <property type="match status" value="1"/>
</dbReference>
<dbReference type="Gene3D" id="3.40.640.10">
    <property type="entry name" value="Type I PLP-dependent aspartate aminotransferase-like (Major domain)"/>
    <property type="match status" value="1"/>
</dbReference>
<dbReference type="Proteomes" id="UP001217485">
    <property type="component" value="Unassembled WGS sequence"/>
</dbReference>
<evidence type="ECO:0000256" key="1">
    <source>
        <dbReference type="ARBA" id="ARBA00001933"/>
    </source>
</evidence>
<dbReference type="InterPro" id="IPR015422">
    <property type="entry name" value="PyrdxlP-dep_Trfase_small"/>
</dbReference>
<organism evidence="7 8">
    <name type="scientific">Sorangium atrum</name>
    <dbReference type="NCBI Taxonomy" id="2995308"/>
    <lineage>
        <taxon>Bacteria</taxon>
        <taxon>Pseudomonadati</taxon>
        <taxon>Myxococcota</taxon>
        <taxon>Polyangia</taxon>
        <taxon>Polyangiales</taxon>
        <taxon>Polyangiaceae</taxon>
        <taxon>Sorangium</taxon>
    </lineage>
</organism>
<dbReference type="InterPro" id="IPR015421">
    <property type="entry name" value="PyrdxlP-dep_Trfase_major"/>
</dbReference>
<comment type="cofactor">
    <cofactor evidence="1">
        <name>pyridoxal 5'-phosphate</name>
        <dbReference type="ChEBI" id="CHEBI:597326"/>
    </cofactor>
</comment>
<evidence type="ECO:0000259" key="6">
    <source>
        <dbReference type="Pfam" id="PF00155"/>
    </source>
</evidence>